<accession>A0A432WBE8</accession>
<keyword evidence="4" id="KW-1185">Reference proteome</keyword>
<dbReference type="Pfam" id="PF21028">
    <property type="entry name" value="DUF1285_C"/>
    <property type="match status" value="1"/>
</dbReference>
<dbReference type="Gene3D" id="3.10.540.10">
    <property type="entry name" value="duf1285 like domain"/>
    <property type="match status" value="1"/>
</dbReference>
<evidence type="ECO:0000313" key="3">
    <source>
        <dbReference type="EMBL" id="RUO29083.1"/>
    </source>
</evidence>
<reference evidence="3 4" key="1">
    <citation type="journal article" date="2011" name="Front. Microbiol.">
        <title>Genomic signatures of strain selection and enhancement in Bacillus atrophaeus var. globigii, a historical biowarfare simulant.</title>
        <authorList>
            <person name="Gibbons H.S."/>
            <person name="Broomall S.M."/>
            <person name="McNew L.A."/>
            <person name="Daligault H."/>
            <person name="Chapman C."/>
            <person name="Bruce D."/>
            <person name="Karavis M."/>
            <person name="Krepps M."/>
            <person name="McGregor P.A."/>
            <person name="Hong C."/>
            <person name="Park K.H."/>
            <person name="Akmal A."/>
            <person name="Feldman A."/>
            <person name="Lin J.S."/>
            <person name="Chang W.E."/>
            <person name="Higgs B.W."/>
            <person name="Demirev P."/>
            <person name="Lindquist J."/>
            <person name="Liem A."/>
            <person name="Fochler E."/>
            <person name="Read T.D."/>
            <person name="Tapia R."/>
            <person name="Johnson S."/>
            <person name="Bishop-Lilly K.A."/>
            <person name="Detter C."/>
            <person name="Han C."/>
            <person name="Sozhamannan S."/>
            <person name="Rosenzweig C.N."/>
            <person name="Skowronski E.W."/>
        </authorList>
    </citation>
    <scope>NUCLEOTIDE SEQUENCE [LARGE SCALE GENOMIC DNA]</scope>
    <source>
        <strain evidence="3 4">GYP-17</strain>
    </source>
</reference>
<dbReference type="InterPro" id="IPR048341">
    <property type="entry name" value="DUF1285_N"/>
</dbReference>
<dbReference type="InterPro" id="IPR023361">
    <property type="entry name" value="DUF1285_beta_roll_sf"/>
</dbReference>
<evidence type="ECO:0000259" key="2">
    <source>
        <dbReference type="Pfam" id="PF21028"/>
    </source>
</evidence>
<dbReference type="PIRSF" id="PIRSF029557">
    <property type="entry name" value="UCP029557"/>
    <property type="match status" value="1"/>
</dbReference>
<dbReference type="InterPro" id="IPR048342">
    <property type="entry name" value="DUF1285_C"/>
</dbReference>
<dbReference type="Pfam" id="PF06938">
    <property type="entry name" value="DUF1285_N"/>
    <property type="match status" value="1"/>
</dbReference>
<gene>
    <name evidence="3" type="ORF">CWE11_10440</name>
</gene>
<sequence length="175" mass="20003">MDLTAFAKQLEHQEKAPVDQWNPPYCGDINLVIRASGQWDYENSPIGRQALVKLFARVLKREGDRYFLVTPVEKIGIQVEDLPFVVVSWEQQHHQGEPIIQVTTNVGERYILSEEHPLVVDANLPAVQVRDGMRARVHRNVYYQWADIATPAEGNEDAGYYVRSAGMRFLLLADQ</sequence>
<protein>
    <submittedName>
        <fullName evidence="3">DUF1285 domain-containing protein</fullName>
    </submittedName>
</protein>
<organism evidence="3 4">
    <name type="scientific">Aliidiomarina sanyensis</name>
    <dbReference type="NCBI Taxonomy" id="1249555"/>
    <lineage>
        <taxon>Bacteria</taxon>
        <taxon>Pseudomonadati</taxon>
        <taxon>Pseudomonadota</taxon>
        <taxon>Gammaproteobacteria</taxon>
        <taxon>Alteromonadales</taxon>
        <taxon>Idiomarinaceae</taxon>
        <taxon>Aliidiomarina</taxon>
    </lineage>
</organism>
<dbReference type="Proteomes" id="UP000288405">
    <property type="component" value="Unassembled WGS sequence"/>
</dbReference>
<evidence type="ECO:0000313" key="4">
    <source>
        <dbReference type="Proteomes" id="UP000288405"/>
    </source>
</evidence>
<dbReference type="Gene3D" id="2.30.270.10">
    <property type="entry name" value="duf1285 protein"/>
    <property type="match status" value="1"/>
</dbReference>
<name>A0A432WBE8_9GAMM</name>
<dbReference type="RefSeq" id="WP_126777566.1">
    <property type="nucleotide sequence ID" value="NZ_PIPM01000014.1"/>
</dbReference>
<dbReference type="AlphaFoldDB" id="A0A432WBE8"/>
<comment type="caution">
    <text evidence="3">The sequence shown here is derived from an EMBL/GenBank/DDBJ whole genome shotgun (WGS) entry which is preliminary data.</text>
</comment>
<dbReference type="InterPro" id="IPR010707">
    <property type="entry name" value="DUF1285"/>
</dbReference>
<feature type="domain" description="DUF1285" evidence="2">
    <location>
        <begin position="83"/>
        <end position="171"/>
    </location>
</feature>
<feature type="domain" description="DUF1285" evidence="1">
    <location>
        <begin position="16"/>
        <end position="81"/>
    </location>
</feature>
<proteinExistence type="predicted"/>
<evidence type="ECO:0000259" key="1">
    <source>
        <dbReference type="Pfam" id="PF06938"/>
    </source>
</evidence>
<dbReference type="OrthoDB" id="3078366at2"/>
<dbReference type="EMBL" id="PIPM01000014">
    <property type="protein sequence ID" value="RUO29083.1"/>
    <property type="molecule type" value="Genomic_DNA"/>
</dbReference>